<dbReference type="GeneID" id="20310278"/>
<dbReference type="AlphaFoldDB" id="H6C4D7"/>
<dbReference type="Proteomes" id="UP000007304">
    <property type="component" value="Unassembled WGS sequence"/>
</dbReference>
<dbReference type="HOGENOM" id="CLU_1992639_0_0_1"/>
<dbReference type="RefSeq" id="XP_009158071.1">
    <property type="nucleotide sequence ID" value="XM_009159823.1"/>
</dbReference>
<sequence>MGRQIENGHANGRNCGRNHGVHLWNRDDLPIWRRPGRSDANSGEVHGGIWGHVQRVHGHWQPYPHRFTSDGLFSMGTITLSSPRSPPARPPPASAMSPSESRCPTSATKESYGFMYNQQLGDWKS</sequence>
<dbReference type="EMBL" id="JH226134">
    <property type="protein sequence ID" value="EHY57610.1"/>
    <property type="molecule type" value="Genomic_DNA"/>
</dbReference>
<name>H6C4D7_EXODN</name>
<accession>H6C4D7</accession>
<evidence type="ECO:0000313" key="2">
    <source>
        <dbReference type="EMBL" id="EHY57610.1"/>
    </source>
</evidence>
<dbReference type="InParanoid" id="H6C4D7"/>
<evidence type="ECO:0000313" key="3">
    <source>
        <dbReference type="Proteomes" id="UP000007304"/>
    </source>
</evidence>
<dbReference type="VEuPathDB" id="FungiDB:HMPREF1120_05639"/>
<gene>
    <name evidence="2" type="ORF">HMPREF1120_05639</name>
</gene>
<feature type="region of interest" description="Disordered" evidence="1">
    <location>
        <begin position="78"/>
        <end position="108"/>
    </location>
</feature>
<protein>
    <submittedName>
        <fullName evidence="2">Uncharacterized protein</fullName>
    </submittedName>
</protein>
<proteinExistence type="predicted"/>
<feature type="region of interest" description="Disordered" evidence="1">
    <location>
        <begin position="1"/>
        <end position="20"/>
    </location>
</feature>
<evidence type="ECO:0000256" key="1">
    <source>
        <dbReference type="SAM" id="MobiDB-lite"/>
    </source>
</evidence>
<organism evidence="2 3">
    <name type="scientific">Exophiala dermatitidis (strain ATCC 34100 / CBS 525.76 / NIH/UT8656)</name>
    <name type="common">Black yeast</name>
    <name type="synonym">Wangiella dermatitidis</name>
    <dbReference type="NCBI Taxonomy" id="858893"/>
    <lineage>
        <taxon>Eukaryota</taxon>
        <taxon>Fungi</taxon>
        <taxon>Dikarya</taxon>
        <taxon>Ascomycota</taxon>
        <taxon>Pezizomycotina</taxon>
        <taxon>Eurotiomycetes</taxon>
        <taxon>Chaetothyriomycetidae</taxon>
        <taxon>Chaetothyriales</taxon>
        <taxon>Herpotrichiellaceae</taxon>
        <taxon>Exophiala</taxon>
    </lineage>
</organism>
<keyword evidence="3" id="KW-1185">Reference proteome</keyword>
<feature type="compositionally biased region" description="Pro residues" evidence="1">
    <location>
        <begin position="84"/>
        <end position="93"/>
    </location>
</feature>
<reference evidence="2" key="1">
    <citation type="submission" date="2011-07" db="EMBL/GenBank/DDBJ databases">
        <title>The Genome Sequence of Exophiala (Wangiella) dermatitidis NIH/UT8656.</title>
        <authorList>
            <consortium name="The Broad Institute Genome Sequencing Platform"/>
            <person name="Cuomo C."/>
            <person name="Wang Z."/>
            <person name="Hunicke-Smith S."/>
            <person name="Szanislo P.J."/>
            <person name="Earl A."/>
            <person name="Young S.K."/>
            <person name="Zeng Q."/>
            <person name="Gargeya S."/>
            <person name="Fitzgerald M."/>
            <person name="Haas B."/>
            <person name="Abouelleil A."/>
            <person name="Alvarado L."/>
            <person name="Arachchi H.M."/>
            <person name="Berlin A."/>
            <person name="Brown A."/>
            <person name="Chapman S.B."/>
            <person name="Chen Z."/>
            <person name="Dunbar C."/>
            <person name="Freedman E."/>
            <person name="Gearin G."/>
            <person name="Gellesch M."/>
            <person name="Goldberg J."/>
            <person name="Griggs A."/>
            <person name="Gujja S."/>
            <person name="Heiman D."/>
            <person name="Howarth C."/>
            <person name="Larson L."/>
            <person name="Lui A."/>
            <person name="MacDonald P.J.P."/>
            <person name="Montmayeur A."/>
            <person name="Murphy C."/>
            <person name="Neiman D."/>
            <person name="Pearson M."/>
            <person name="Priest M."/>
            <person name="Roberts A."/>
            <person name="Saif S."/>
            <person name="Shea T."/>
            <person name="Shenoy N."/>
            <person name="Sisk P."/>
            <person name="Stolte C."/>
            <person name="Sykes S."/>
            <person name="Wortman J."/>
            <person name="Nusbaum C."/>
            <person name="Birren B."/>
        </authorList>
    </citation>
    <scope>NUCLEOTIDE SEQUENCE</scope>
    <source>
        <strain evidence="2">NIH/UT8656</strain>
    </source>
</reference>